<evidence type="ECO:0000256" key="4">
    <source>
        <dbReference type="ARBA" id="ARBA00022692"/>
    </source>
</evidence>
<evidence type="ECO:0000313" key="9">
    <source>
        <dbReference type="EMBL" id="QHU13444.1"/>
    </source>
</evidence>
<evidence type="ECO:0000256" key="5">
    <source>
        <dbReference type="ARBA" id="ARBA00022989"/>
    </source>
</evidence>
<feature type="transmembrane region" description="Helical" evidence="8">
    <location>
        <begin position="33"/>
        <end position="54"/>
    </location>
</feature>
<dbReference type="EMBL" id="MN740820">
    <property type="protein sequence ID" value="QHU13444.1"/>
    <property type="molecule type" value="Genomic_DNA"/>
</dbReference>
<feature type="transmembrane region" description="Helical" evidence="8">
    <location>
        <begin position="74"/>
        <end position="94"/>
    </location>
</feature>
<feature type="transmembrane region" description="Helical" evidence="8">
    <location>
        <begin position="124"/>
        <end position="147"/>
    </location>
</feature>
<reference evidence="9" key="1">
    <citation type="journal article" date="2020" name="Nature">
        <title>Giant virus diversity and host interactions through global metagenomics.</title>
        <authorList>
            <person name="Schulz F."/>
            <person name="Roux S."/>
            <person name="Paez-Espino D."/>
            <person name="Jungbluth S."/>
            <person name="Walsh D.A."/>
            <person name="Denef V.J."/>
            <person name="McMahon K.D."/>
            <person name="Konstantinidis K.T."/>
            <person name="Eloe-Fadrosh E.A."/>
            <person name="Kyrpides N.C."/>
            <person name="Woyke T."/>
        </authorList>
    </citation>
    <scope>NUCLEOTIDE SEQUENCE</scope>
    <source>
        <strain evidence="9">GVMAG-S-1101178-73</strain>
    </source>
</reference>
<organism evidence="9">
    <name type="scientific">viral metagenome</name>
    <dbReference type="NCBI Taxonomy" id="1070528"/>
    <lineage>
        <taxon>unclassified sequences</taxon>
        <taxon>metagenomes</taxon>
        <taxon>organismal metagenomes</taxon>
    </lineage>
</organism>
<evidence type="ECO:0000256" key="2">
    <source>
        <dbReference type="ARBA" id="ARBA00022516"/>
    </source>
</evidence>
<keyword evidence="3" id="KW-0808">Transferase</keyword>
<sequence length="228" mass="26952">MSLITPFVAIALYLAYPKHLRINPLFLYKLSVVHNAGLVIFSGWTFASLANILYNDGIVFKHNYYFANPKFDTIIYLFYISKYYEFADTFLLYLNGKTPIFLQKYHHIGAVLSWSLMYQYKVDMVWMATILNSGVHTIMYSYYLGCLLKINQVRVVKKYITTIQLCQFFILYSNFYLYRPPIETWFNYSIISFFAAYGVGIIGLFGKFYYDSYVVKERITKMSKIQYI</sequence>
<evidence type="ECO:0000256" key="1">
    <source>
        <dbReference type="ARBA" id="ARBA00004141"/>
    </source>
</evidence>
<dbReference type="GO" id="GO:0034626">
    <property type="term" value="P:fatty acid elongation, polyunsaturated fatty acid"/>
    <property type="evidence" value="ECO:0007669"/>
    <property type="project" value="TreeGrafter"/>
</dbReference>
<keyword evidence="7 8" id="KW-0472">Membrane</keyword>
<keyword evidence="4 8" id="KW-0812">Transmembrane</keyword>
<feature type="transmembrane region" description="Helical" evidence="8">
    <location>
        <begin position="190"/>
        <end position="210"/>
    </location>
</feature>
<dbReference type="GO" id="GO:0042761">
    <property type="term" value="P:very long-chain fatty acid biosynthetic process"/>
    <property type="evidence" value="ECO:0007669"/>
    <property type="project" value="TreeGrafter"/>
</dbReference>
<comment type="subcellular location">
    <subcellularLocation>
        <location evidence="1">Membrane</location>
        <topology evidence="1">Multi-pass membrane protein</topology>
    </subcellularLocation>
</comment>
<dbReference type="Pfam" id="PF01151">
    <property type="entry name" value="ELO"/>
    <property type="match status" value="1"/>
</dbReference>
<dbReference type="PANTHER" id="PTHR11157">
    <property type="entry name" value="FATTY ACID ACYL TRANSFERASE-RELATED"/>
    <property type="match status" value="1"/>
</dbReference>
<evidence type="ECO:0000256" key="8">
    <source>
        <dbReference type="SAM" id="Phobius"/>
    </source>
</evidence>
<dbReference type="GO" id="GO:0009922">
    <property type="term" value="F:fatty acid elongase activity"/>
    <property type="evidence" value="ECO:0007669"/>
    <property type="project" value="InterPro"/>
</dbReference>
<evidence type="ECO:0000256" key="7">
    <source>
        <dbReference type="ARBA" id="ARBA00023136"/>
    </source>
</evidence>
<accession>A0A6C0KB81</accession>
<evidence type="ECO:0000256" key="6">
    <source>
        <dbReference type="ARBA" id="ARBA00023098"/>
    </source>
</evidence>
<keyword evidence="2" id="KW-0444">Lipid biosynthesis</keyword>
<dbReference type="GO" id="GO:0019367">
    <property type="term" value="P:fatty acid elongation, saturated fatty acid"/>
    <property type="evidence" value="ECO:0007669"/>
    <property type="project" value="TreeGrafter"/>
</dbReference>
<dbReference type="GO" id="GO:0005789">
    <property type="term" value="C:endoplasmic reticulum membrane"/>
    <property type="evidence" value="ECO:0007669"/>
    <property type="project" value="TreeGrafter"/>
</dbReference>
<feature type="transmembrane region" description="Helical" evidence="8">
    <location>
        <begin position="159"/>
        <end position="178"/>
    </location>
</feature>
<proteinExistence type="predicted"/>
<dbReference type="GO" id="GO:0030148">
    <property type="term" value="P:sphingolipid biosynthetic process"/>
    <property type="evidence" value="ECO:0007669"/>
    <property type="project" value="TreeGrafter"/>
</dbReference>
<keyword evidence="6" id="KW-0443">Lipid metabolism</keyword>
<protein>
    <recommendedName>
        <fullName evidence="10">Very-long-chain 3-oxoacyl-CoA synthase</fullName>
    </recommendedName>
</protein>
<evidence type="ECO:0008006" key="10">
    <source>
        <dbReference type="Google" id="ProtNLM"/>
    </source>
</evidence>
<dbReference type="GO" id="GO:0034625">
    <property type="term" value="P:fatty acid elongation, monounsaturated fatty acid"/>
    <property type="evidence" value="ECO:0007669"/>
    <property type="project" value="TreeGrafter"/>
</dbReference>
<name>A0A6C0KB81_9ZZZZ</name>
<evidence type="ECO:0000256" key="3">
    <source>
        <dbReference type="ARBA" id="ARBA00022679"/>
    </source>
</evidence>
<dbReference type="AlphaFoldDB" id="A0A6C0KB81"/>
<keyword evidence="5 8" id="KW-1133">Transmembrane helix</keyword>
<dbReference type="InterPro" id="IPR002076">
    <property type="entry name" value="ELO_fam"/>
</dbReference>